<evidence type="ECO:0000259" key="1">
    <source>
        <dbReference type="Pfam" id="PF12146"/>
    </source>
</evidence>
<dbReference type="GO" id="GO:0052689">
    <property type="term" value="F:carboxylic ester hydrolase activity"/>
    <property type="evidence" value="ECO:0007669"/>
    <property type="project" value="TreeGrafter"/>
</dbReference>
<evidence type="ECO:0000313" key="3">
    <source>
        <dbReference type="Proteomes" id="UP001138793"/>
    </source>
</evidence>
<name>A0A9X0YWC2_9BACI</name>
<accession>A0A9X0YWC2</accession>
<dbReference type="InterPro" id="IPR029058">
    <property type="entry name" value="AB_hydrolase_fold"/>
</dbReference>
<dbReference type="InterPro" id="IPR022742">
    <property type="entry name" value="Hydrolase_4"/>
</dbReference>
<dbReference type="PANTHER" id="PTHR43265:SF1">
    <property type="entry name" value="ESTERASE ESTD"/>
    <property type="match status" value="1"/>
</dbReference>
<proteinExistence type="predicted"/>
<dbReference type="InterPro" id="IPR053145">
    <property type="entry name" value="AB_hydrolase_Est10"/>
</dbReference>
<dbReference type="RefSeq" id="WP_149475766.1">
    <property type="nucleotide sequence ID" value="NZ_JAGGMB010000008.1"/>
</dbReference>
<keyword evidence="3" id="KW-1185">Reference proteome</keyword>
<dbReference type="Proteomes" id="UP001138793">
    <property type="component" value="Unassembled WGS sequence"/>
</dbReference>
<dbReference type="Gene3D" id="3.40.50.1820">
    <property type="entry name" value="alpha/beta hydrolase"/>
    <property type="match status" value="1"/>
</dbReference>
<sequence>MYASEDITFNSNDETLFGNLYKPANVATYPVIVVLHAANLGERESDFYDHLKETLPSCGIGVFIYDRRGSGESSGDFDTCSFNDLANDALAAIYMLREKNEIQRVGLYGISQGGWIASLVTSMFDEVAFLIMVSTPAVSPAKQMLYATRVSLQEAGFSKGIMEEATRLRKKVDAYYRGKLERDHVQSLLQKELSKEWYPYAYLPQKGLLPEDKKKSKWYYELDYNPITCFKTIKVPTLFIFGEKDVYVPVHLSIEIFKETAKNGDVIFLKYNNVDHFMNMTDNKGRGISKEYKHNLTRWLGRFNDN</sequence>
<feature type="domain" description="Serine aminopeptidase S33" evidence="1">
    <location>
        <begin position="43"/>
        <end position="273"/>
    </location>
</feature>
<dbReference type="EMBL" id="JAGGMB010000008">
    <property type="protein sequence ID" value="MBP2078314.1"/>
    <property type="molecule type" value="Genomic_DNA"/>
</dbReference>
<comment type="caution">
    <text evidence="2">The sequence shown here is derived from an EMBL/GenBank/DDBJ whole genome shotgun (WGS) entry which is preliminary data.</text>
</comment>
<gene>
    <name evidence="2" type="ORF">J2Z64_002578</name>
</gene>
<dbReference type="OrthoDB" id="9770528at2"/>
<dbReference type="AlphaFoldDB" id="A0A9X0YWC2"/>
<reference evidence="2" key="1">
    <citation type="submission" date="2021-03" db="EMBL/GenBank/DDBJ databases">
        <title>Genomic Encyclopedia of Type Strains, Phase IV (KMG-IV): sequencing the most valuable type-strain genomes for metagenomic binning, comparative biology and taxonomic classification.</title>
        <authorList>
            <person name="Goeker M."/>
        </authorList>
    </citation>
    <scope>NUCLEOTIDE SEQUENCE</scope>
    <source>
        <strain evidence="2">DSM 107338</strain>
    </source>
</reference>
<evidence type="ECO:0000313" key="2">
    <source>
        <dbReference type="EMBL" id="MBP2078314.1"/>
    </source>
</evidence>
<dbReference type="Pfam" id="PF12146">
    <property type="entry name" value="Hydrolase_4"/>
    <property type="match status" value="1"/>
</dbReference>
<protein>
    <submittedName>
        <fullName evidence="2">Pimeloyl-ACP methyl ester carboxylesterase</fullName>
    </submittedName>
</protein>
<dbReference type="PANTHER" id="PTHR43265">
    <property type="entry name" value="ESTERASE ESTD"/>
    <property type="match status" value="1"/>
</dbReference>
<organism evidence="2 3">
    <name type="scientific">Oceanobacillus polygoni</name>
    <dbReference type="NCBI Taxonomy" id="1235259"/>
    <lineage>
        <taxon>Bacteria</taxon>
        <taxon>Bacillati</taxon>
        <taxon>Bacillota</taxon>
        <taxon>Bacilli</taxon>
        <taxon>Bacillales</taxon>
        <taxon>Bacillaceae</taxon>
        <taxon>Oceanobacillus</taxon>
    </lineage>
</organism>
<dbReference type="SUPFAM" id="SSF53474">
    <property type="entry name" value="alpha/beta-Hydrolases"/>
    <property type="match status" value="1"/>
</dbReference>